<dbReference type="EMBL" id="QHCT01000010">
    <property type="protein sequence ID" value="RHX85088.1"/>
    <property type="molecule type" value="Genomic_DNA"/>
</dbReference>
<dbReference type="AlphaFoldDB" id="A0A396YUD6"/>
<evidence type="ECO:0000313" key="1">
    <source>
        <dbReference type="EMBL" id="RHX85088.1"/>
    </source>
</evidence>
<accession>A0A396YUD6</accession>
<dbReference type="Proteomes" id="UP000265798">
    <property type="component" value="Unassembled WGS sequence"/>
</dbReference>
<evidence type="ECO:0000313" key="2">
    <source>
        <dbReference type="Proteomes" id="UP000265798"/>
    </source>
</evidence>
<sequence length="59" mass="7077">MNLKTKDGDNSSFLKKKLRSLWGAEFARIHFDHSMLSLSRSFPKRILFYRPRQIKNTTY</sequence>
<protein>
    <submittedName>
        <fullName evidence="1">Uncharacterized protein</fullName>
    </submittedName>
</protein>
<name>A0A396YUD6_9LEPT</name>
<comment type="caution">
    <text evidence="1">The sequence shown here is derived from an EMBL/GenBank/DDBJ whole genome shotgun (WGS) entry which is preliminary data.</text>
</comment>
<gene>
    <name evidence="1" type="ORF">DLM75_21650</name>
</gene>
<reference evidence="2" key="1">
    <citation type="submission" date="2018-05" db="EMBL/GenBank/DDBJ databases">
        <title>Leptospira yasudae sp. nov. and Leptospira stimsonii sp. nov., two pathogenic species of the genus Leptospira isolated from environmental sources.</title>
        <authorList>
            <person name="Casanovas-Massana A."/>
            <person name="Hamond C."/>
            <person name="Santos L.A."/>
            <person name="Hacker K.P."/>
            <person name="Balassiano I."/>
            <person name="Medeiros M.A."/>
            <person name="Reis M.G."/>
            <person name="Ko A.I."/>
            <person name="Wunder E.A."/>
        </authorList>
    </citation>
    <scope>NUCLEOTIDE SEQUENCE [LARGE SCALE GENOMIC DNA]</scope>
    <source>
        <strain evidence="2">Yale</strain>
    </source>
</reference>
<proteinExistence type="predicted"/>
<organism evidence="1 2">
    <name type="scientific">Leptospira stimsonii</name>
    <dbReference type="NCBI Taxonomy" id="2202203"/>
    <lineage>
        <taxon>Bacteria</taxon>
        <taxon>Pseudomonadati</taxon>
        <taxon>Spirochaetota</taxon>
        <taxon>Spirochaetia</taxon>
        <taxon>Leptospirales</taxon>
        <taxon>Leptospiraceae</taxon>
        <taxon>Leptospira</taxon>
    </lineage>
</organism>